<gene>
    <name evidence="1" type="ORF">VTL71DRAFT_9218</name>
</gene>
<proteinExistence type="predicted"/>
<dbReference type="EMBL" id="JAZHXI010000021">
    <property type="protein sequence ID" value="KAL2060577.1"/>
    <property type="molecule type" value="Genomic_DNA"/>
</dbReference>
<evidence type="ECO:0000313" key="2">
    <source>
        <dbReference type="Proteomes" id="UP001595075"/>
    </source>
</evidence>
<sequence>MESLPYWCPGSPCPALLACLPAVRLAQLRSGSYSLSVRKPALDHLSANRIEQSNELKQIEFGMRATELFFQPARSNLTVFQLDQLGKIFETGRPRRSKMMQCNVM</sequence>
<comment type="caution">
    <text evidence="1">The sequence shown here is derived from an EMBL/GenBank/DDBJ whole genome shotgun (WGS) entry which is preliminary data.</text>
</comment>
<accession>A0ABR4BSE0</accession>
<organism evidence="1 2">
    <name type="scientific">Oculimacula yallundae</name>
    <dbReference type="NCBI Taxonomy" id="86028"/>
    <lineage>
        <taxon>Eukaryota</taxon>
        <taxon>Fungi</taxon>
        <taxon>Dikarya</taxon>
        <taxon>Ascomycota</taxon>
        <taxon>Pezizomycotina</taxon>
        <taxon>Leotiomycetes</taxon>
        <taxon>Helotiales</taxon>
        <taxon>Ploettnerulaceae</taxon>
        <taxon>Oculimacula</taxon>
    </lineage>
</organism>
<keyword evidence="2" id="KW-1185">Reference proteome</keyword>
<protein>
    <submittedName>
        <fullName evidence="1">Uncharacterized protein</fullName>
    </submittedName>
</protein>
<evidence type="ECO:0000313" key="1">
    <source>
        <dbReference type="EMBL" id="KAL2060577.1"/>
    </source>
</evidence>
<reference evidence="1 2" key="1">
    <citation type="journal article" date="2024" name="Commun. Biol.">
        <title>Comparative genomic analysis of thermophilic fungi reveals convergent evolutionary adaptations and gene losses.</title>
        <authorList>
            <person name="Steindorff A.S."/>
            <person name="Aguilar-Pontes M.V."/>
            <person name="Robinson A.J."/>
            <person name="Andreopoulos B."/>
            <person name="LaButti K."/>
            <person name="Kuo A."/>
            <person name="Mondo S."/>
            <person name="Riley R."/>
            <person name="Otillar R."/>
            <person name="Haridas S."/>
            <person name="Lipzen A."/>
            <person name="Grimwood J."/>
            <person name="Schmutz J."/>
            <person name="Clum A."/>
            <person name="Reid I.D."/>
            <person name="Moisan M.C."/>
            <person name="Butler G."/>
            <person name="Nguyen T.T.M."/>
            <person name="Dewar K."/>
            <person name="Conant G."/>
            <person name="Drula E."/>
            <person name="Henrissat B."/>
            <person name="Hansel C."/>
            <person name="Singer S."/>
            <person name="Hutchinson M.I."/>
            <person name="de Vries R.P."/>
            <person name="Natvig D.O."/>
            <person name="Powell A.J."/>
            <person name="Tsang A."/>
            <person name="Grigoriev I.V."/>
        </authorList>
    </citation>
    <scope>NUCLEOTIDE SEQUENCE [LARGE SCALE GENOMIC DNA]</scope>
    <source>
        <strain evidence="1 2">CBS 494.80</strain>
    </source>
</reference>
<dbReference type="Proteomes" id="UP001595075">
    <property type="component" value="Unassembled WGS sequence"/>
</dbReference>
<name>A0ABR4BSE0_9HELO</name>